<name>A0AA41XH07_9MICO</name>
<comment type="caution">
    <text evidence="2">The sequence shown here is derived from an EMBL/GenBank/DDBJ whole genome shotgun (WGS) entry which is preliminary data.</text>
</comment>
<accession>A0AA41XH07</accession>
<keyword evidence="3" id="KW-1185">Reference proteome</keyword>
<dbReference type="Proteomes" id="UP001165587">
    <property type="component" value="Unassembled WGS sequence"/>
</dbReference>
<organism evidence="2 3">
    <name type="scientific">Herbiconiux oxytropis</name>
    <dbReference type="NCBI Taxonomy" id="2970915"/>
    <lineage>
        <taxon>Bacteria</taxon>
        <taxon>Bacillati</taxon>
        <taxon>Actinomycetota</taxon>
        <taxon>Actinomycetes</taxon>
        <taxon>Micrococcales</taxon>
        <taxon>Microbacteriaceae</taxon>
        <taxon>Herbiconiux</taxon>
    </lineage>
</organism>
<keyword evidence="1" id="KW-0472">Membrane</keyword>
<gene>
    <name evidence="2" type="ORF">N1028_18945</name>
</gene>
<reference evidence="2" key="1">
    <citation type="submission" date="2022-08" db="EMBL/GenBank/DDBJ databases">
        <authorList>
            <person name="Deng Y."/>
            <person name="Han X.-F."/>
            <person name="Zhang Y.-Q."/>
        </authorList>
    </citation>
    <scope>NUCLEOTIDE SEQUENCE</scope>
    <source>
        <strain evidence="2">CPCC 203407</strain>
    </source>
</reference>
<evidence type="ECO:0000313" key="3">
    <source>
        <dbReference type="Proteomes" id="UP001165587"/>
    </source>
</evidence>
<keyword evidence="1" id="KW-0812">Transmembrane</keyword>
<dbReference type="RefSeq" id="WP_259531085.1">
    <property type="nucleotide sequence ID" value="NZ_JANLCK010000018.1"/>
</dbReference>
<evidence type="ECO:0000313" key="2">
    <source>
        <dbReference type="EMBL" id="MCS5727981.1"/>
    </source>
</evidence>
<feature type="transmembrane region" description="Helical" evidence="1">
    <location>
        <begin position="139"/>
        <end position="160"/>
    </location>
</feature>
<proteinExistence type="predicted"/>
<dbReference type="AlphaFoldDB" id="A0AA41XH07"/>
<protein>
    <submittedName>
        <fullName evidence="2">Uncharacterized protein</fullName>
    </submittedName>
</protein>
<keyword evidence="1" id="KW-1133">Transmembrane helix</keyword>
<dbReference type="EMBL" id="JANLCK010000018">
    <property type="protein sequence ID" value="MCS5727981.1"/>
    <property type="molecule type" value="Genomic_DNA"/>
</dbReference>
<sequence>MIEELDEWRSRRAAKRVKPGDGRPLKPFRWWQLLSRSVLSVEVAVGDGTTSVFTVEVNHLGDKESGEVMAGLYRDGRHIAESRTPAAFSVPGGTIEVATSGFGLKRCHLVALDGTERQLTPDPRSAEGRRARLARDHPAASRGIGAAAVAVLVASVALLVPQLLALLTRIPPVAENLGVFVSPVQLPVWANTALTIAAATASTERALRLRYHWLLDGAGN</sequence>
<evidence type="ECO:0000256" key="1">
    <source>
        <dbReference type="SAM" id="Phobius"/>
    </source>
</evidence>